<comment type="caution">
    <text evidence="2">The sequence shown here is derived from an EMBL/GenBank/DDBJ whole genome shotgun (WGS) entry which is preliminary data.</text>
</comment>
<organism evidence="2 3">
    <name type="scientific">Leucobacter massiliensis</name>
    <dbReference type="NCBI Taxonomy" id="1686285"/>
    <lineage>
        <taxon>Bacteria</taxon>
        <taxon>Bacillati</taxon>
        <taxon>Actinomycetota</taxon>
        <taxon>Actinomycetes</taxon>
        <taxon>Micrococcales</taxon>
        <taxon>Microbacteriaceae</taxon>
        <taxon>Leucobacter</taxon>
    </lineage>
</organism>
<evidence type="ECO:0000313" key="2">
    <source>
        <dbReference type="EMBL" id="PRI12063.1"/>
    </source>
</evidence>
<dbReference type="OrthoDB" id="5493262at2"/>
<sequence length="364" mass="39011">MERLCGAARPRQSRAQPGRSAALGQLRLGRSGDPRRGPARRPDGPAERRAGARHPPDPAHHRRDRREGADPDRRGRAPAARGVGAAPGRAAGRGGRARRREGALVNAAVAGTQDPFAASWHDWQRQRLAAATEPHGPAALTLTAWLSEEPRELPALPGTWRAAGTSIVGSGFAPGEITLPGGEAVTGEAVLDDGVTELRAGERALRRFERDGSLALRIFDPASPGRLGLRAIEAYDPEPRWRLGARFEPGEQRREIELADGYRRTAATSGSLAFELDGEPLRLTGTVGPAGISVVFGDATNGVESYGFRFLTVPLPDDEGRTVVDFTRAYLPPCAFSDQFVCPLPVAENRLAVPIRAGERVVLR</sequence>
<dbReference type="AlphaFoldDB" id="A0A2S9QR42"/>
<proteinExistence type="predicted"/>
<evidence type="ECO:0000256" key="1">
    <source>
        <dbReference type="SAM" id="MobiDB-lite"/>
    </source>
</evidence>
<feature type="region of interest" description="Disordered" evidence="1">
    <location>
        <begin position="1"/>
        <end position="99"/>
    </location>
</feature>
<dbReference type="PANTHER" id="PTHR41913">
    <property type="entry name" value="DUF1684 DOMAIN-CONTAINING PROTEIN"/>
    <property type="match status" value="1"/>
</dbReference>
<dbReference type="PANTHER" id="PTHR41913:SF1">
    <property type="entry name" value="DUF1684 DOMAIN-CONTAINING PROTEIN"/>
    <property type="match status" value="1"/>
</dbReference>
<accession>A0A2S9QR42</accession>
<feature type="compositionally biased region" description="Basic and acidic residues" evidence="1">
    <location>
        <begin position="30"/>
        <end position="75"/>
    </location>
</feature>
<evidence type="ECO:0000313" key="3">
    <source>
        <dbReference type="Proteomes" id="UP000238650"/>
    </source>
</evidence>
<dbReference type="Pfam" id="PF07920">
    <property type="entry name" value="DUF1684"/>
    <property type="match status" value="1"/>
</dbReference>
<dbReference type="EMBL" id="MWZD01000013">
    <property type="protein sequence ID" value="PRI12063.1"/>
    <property type="molecule type" value="Genomic_DNA"/>
</dbReference>
<feature type="compositionally biased region" description="Low complexity" evidence="1">
    <location>
        <begin position="77"/>
        <end position="90"/>
    </location>
</feature>
<dbReference type="InterPro" id="IPR012467">
    <property type="entry name" value="DUF1684"/>
</dbReference>
<gene>
    <name evidence="2" type="ORF">B4915_03090</name>
</gene>
<name>A0A2S9QR42_9MICO</name>
<dbReference type="Proteomes" id="UP000238650">
    <property type="component" value="Unassembled WGS sequence"/>
</dbReference>
<reference evidence="2 3" key="1">
    <citation type="journal article" date="2017" name="New Microbes New Infect">
        <title>Genome sequence of 'Leucobacter massiliensis' sp. nov. isolated from human pharynx after travel to the 2014 Hajj.</title>
        <authorList>
            <person name="Leangapichart T."/>
            <person name="Gautret P."/>
            <person name="Nguyen T.T."/>
            <person name="Armstrong N."/>
            <person name="Rolain J.M."/>
        </authorList>
    </citation>
    <scope>NUCLEOTIDE SEQUENCE [LARGE SCALE GENOMIC DNA]</scope>
    <source>
        <strain evidence="2 3">122RC15</strain>
    </source>
</reference>
<evidence type="ECO:0008006" key="4">
    <source>
        <dbReference type="Google" id="ProtNLM"/>
    </source>
</evidence>
<keyword evidence="3" id="KW-1185">Reference proteome</keyword>
<protein>
    <recommendedName>
        <fullName evidence="4">DUF1684 domain-containing protein</fullName>
    </recommendedName>
</protein>